<organism evidence="1 2">
    <name type="scientific">Cryptococcus amylolentus CBS 6039</name>
    <dbReference type="NCBI Taxonomy" id="1295533"/>
    <lineage>
        <taxon>Eukaryota</taxon>
        <taxon>Fungi</taxon>
        <taxon>Dikarya</taxon>
        <taxon>Basidiomycota</taxon>
        <taxon>Agaricomycotina</taxon>
        <taxon>Tremellomycetes</taxon>
        <taxon>Tremellales</taxon>
        <taxon>Cryptococcaceae</taxon>
        <taxon>Cryptococcus</taxon>
    </lineage>
</organism>
<reference evidence="1 2" key="1">
    <citation type="submission" date="2016-06" db="EMBL/GenBank/DDBJ databases">
        <title>Evolution of pathogenesis and genome organization in the Tremellales.</title>
        <authorList>
            <person name="Cuomo C."/>
            <person name="Litvintseva A."/>
            <person name="Heitman J."/>
            <person name="Chen Y."/>
            <person name="Sun S."/>
            <person name="Springer D."/>
            <person name="Dromer F."/>
            <person name="Young S."/>
            <person name="Zeng Q."/>
            <person name="Chapman S."/>
            <person name="Gujja S."/>
            <person name="Saif S."/>
            <person name="Birren B."/>
        </authorList>
    </citation>
    <scope>NUCLEOTIDE SEQUENCE [LARGE SCALE GENOMIC DNA]</scope>
    <source>
        <strain evidence="1 2">CBS 6039</strain>
    </source>
</reference>
<dbReference type="RefSeq" id="XP_018997724.1">
    <property type="nucleotide sequence ID" value="XM_019135297.1"/>
</dbReference>
<protein>
    <submittedName>
        <fullName evidence="1">Uncharacterized protein</fullName>
    </submittedName>
</protein>
<dbReference type="RefSeq" id="XP_018997725.1">
    <property type="nucleotide sequence ID" value="XM_019135298.1"/>
</dbReference>
<accession>A0A1E3I4X9</accession>
<dbReference type="GeneID" id="30153127"/>
<dbReference type="EMBL" id="AWGJ01000002">
    <property type="protein sequence ID" value="ODN83724.1"/>
    <property type="molecule type" value="Genomic_DNA"/>
</dbReference>
<dbReference type="AlphaFoldDB" id="A0A1E3I4X9"/>
<dbReference type="Proteomes" id="UP000094065">
    <property type="component" value="Unassembled WGS sequence"/>
</dbReference>
<keyword evidence="2" id="KW-1185">Reference proteome</keyword>
<name>A0A1E3I4X9_9TREE</name>
<comment type="caution">
    <text evidence="1">The sequence shown here is derived from an EMBL/GenBank/DDBJ whole genome shotgun (WGS) entry which is preliminary data.</text>
</comment>
<proteinExistence type="predicted"/>
<evidence type="ECO:0000313" key="2">
    <source>
        <dbReference type="Proteomes" id="UP000094065"/>
    </source>
</evidence>
<sequence length="153" mass="18291">MAFDGIWKHYFPYGGPEHWFEEFGLDPDLSEKERKDMIDQYTRQAERALEGSVPIEGFQVPNPYPFMGRRETLHTWYHILVGAELGSRALRFVRQGKLNHLIDCTDNLVECDWSYYIDFDHEKMEVWQFGSFEEEVAFDQLRKDPEYMCEAFM</sequence>
<gene>
    <name evidence="1" type="ORF">L202_01818</name>
</gene>
<dbReference type="EMBL" id="AWGJ01000002">
    <property type="protein sequence ID" value="ODN83725.1"/>
    <property type="molecule type" value="Genomic_DNA"/>
</dbReference>
<evidence type="ECO:0000313" key="1">
    <source>
        <dbReference type="EMBL" id="ODN83724.1"/>
    </source>
</evidence>